<gene>
    <name evidence="1" type="ORF">AVDCRST_MAG28-3903</name>
</gene>
<keyword evidence="1" id="KW-0456">Lyase</keyword>
<dbReference type="EMBL" id="CADCVE010000098">
    <property type="protein sequence ID" value="CAA9464654.1"/>
    <property type="molecule type" value="Genomic_DNA"/>
</dbReference>
<name>A0A6J4RDJ2_9ACTN</name>
<reference evidence="1" key="1">
    <citation type="submission" date="2020-02" db="EMBL/GenBank/DDBJ databases">
        <authorList>
            <person name="Meier V. D."/>
        </authorList>
    </citation>
    <scope>NUCLEOTIDE SEQUENCE</scope>
    <source>
        <strain evidence="1">AVDCRST_MAG28</strain>
    </source>
</reference>
<sequence>MRWRVSCLPDVTKDLMLGVLNRIGTGGGGRYVIEYRGEAAH</sequence>
<evidence type="ECO:0000313" key="1">
    <source>
        <dbReference type="EMBL" id="CAA9464654.1"/>
    </source>
</evidence>
<accession>A0A6J4RDJ2</accession>
<protein>
    <submittedName>
        <fullName evidence="1">3-isopropylmalate dehydratase large subunit</fullName>
        <ecNumber evidence="1">4.2.1.33</ecNumber>
    </submittedName>
</protein>
<dbReference type="AlphaFoldDB" id="A0A6J4RDJ2"/>
<dbReference type="EC" id="4.2.1.33" evidence="1"/>
<proteinExistence type="predicted"/>
<dbReference type="GO" id="GO:0003861">
    <property type="term" value="F:3-isopropylmalate dehydratase activity"/>
    <property type="evidence" value="ECO:0007669"/>
    <property type="project" value="UniProtKB-EC"/>
</dbReference>
<organism evidence="1">
    <name type="scientific">uncultured Rubrobacteraceae bacterium</name>
    <dbReference type="NCBI Taxonomy" id="349277"/>
    <lineage>
        <taxon>Bacteria</taxon>
        <taxon>Bacillati</taxon>
        <taxon>Actinomycetota</taxon>
        <taxon>Rubrobacteria</taxon>
        <taxon>Rubrobacterales</taxon>
        <taxon>Rubrobacteraceae</taxon>
        <taxon>environmental samples</taxon>
    </lineage>
</organism>